<dbReference type="AlphaFoldDB" id="G2YK05"/>
<proteinExistence type="predicted"/>
<dbReference type="Proteomes" id="UP000008177">
    <property type="component" value="Unplaced contigs"/>
</dbReference>
<protein>
    <submittedName>
        <fullName evidence="1">Uncharacterized protein</fullName>
    </submittedName>
</protein>
<gene>
    <name evidence="1" type="ORF">BofuT4_uP083560.1</name>
</gene>
<evidence type="ECO:0000313" key="1">
    <source>
        <dbReference type="EMBL" id="CCD35034.1"/>
    </source>
</evidence>
<name>G2YK05_BOTF4</name>
<accession>G2YK05</accession>
<evidence type="ECO:0000313" key="2">
    <source>
        <dbReference type="Proteomes" id="UP000008177"/>
    </source>
</evidence>
<reference evidence="2" key="1">
    <citation type="journal article" date="2011" name="PLoS Genet.">
        <title>Genomic analysis of the necrotrophic fungal pathogens Sclerotinia sclerotiorum and Botrytis cinerea.</title>
        <authorList>
            <person name="Amselem J."/>
            <person name="Cuomo C.A."/>
            <person name="van Kan J.A."/>
            <person name="Viaud M."/>
            <person name="Benito E.P."/>
            <person name="Couloux A."/>
            <person name="Coutinho P.M."/>
            <person name="de Vries R.P."/>
            <person name="Dyer P.S."/>
            <person name="Fillinger S."/>
            <person name="Fournier E."/>
            <person name="Gout L."/>
            <person name="Hahn M."/>
            <person name="Kohn L."/>
            <person name="Lapalu N."/>
            <person name="Plummer K.M."/>
            <person name="Pradier J.M."/>
            <person name="Quevillon E."/>
            <person name="Sharon A."/>
            <person name="Simon A."/>
            <person name="ten Have A."/>
            <person name="Tudzynski B."/>
            <person name="Tudzynski P."/>
            <person name="Wincker P."/>
            <person name="Andrew M."/>
            <person name="Anthouard V."/>
            <person name="Beever R.E."/>
            <person name="Beffa R."/>
            <person name="Benoit I."/>
            <person name="Bouzid O."/>
            <person name="Brault B."/>
            <person name="Chen Z."/>
            <person name="Choquer M."/>
            <person name="Collemare J."/>
            <person name="Cotton P."/>
            <person name="Danchin E.G."/>
            <person name="Da Silva C."/>
            <person name="Gautier A."/>
            <person name="Giraud C."/>
            <person name="Giraud T."/>
            <person name="Gonzalez C."/>
            <person name="Grossetete S."/>
            <person name="Guldener U."/>
            <person name="Henrissat B."/>
            <person name="Howlett B.J."/>
            <person name="Kodira C."/>
            <person name="Kretschmer M."/>
            <person name="Lappartient A."/>
            <person name="Leroch M."/>
            <person name="Levis C."/>
            <person name="Mauceli E."/>
            <person name="Neuveglise C."/>
            <person name="Oeser B."/>
            <person name="Pearson M."/>
            <person name="Poulain J."/>
            <person name="Poussereau N."/>
            <person name="Quesneville H."/>
            <person name="Rascle C."/>
            <person name="Schumacher J."/>
            <person name="Segurens B."/>
            <person name="Sexton A."/>
            <person name="Silva E."/>
            <person name="Sirven C."/>
            <person name="Soanes D.M."/>
            <person name="Talbot N.J."/>
            <person name="Templeton M."/>
            <person name="Yandava C."/>
            <person name="Yarden O."/>
            <person name="Zeng Q."/>
            <person name="Rollins J.A."/>
            <person name="Lebrun M.H."/>
            <person name="Dickman M."/>
        </authorList>
    </citation>
    <scope>NUCLEOTIDE SEQUENCE [LARGE SCALE GENOMIC DNA]</scope>
    <source>
        <strain evidence="2">T4</strain>
    </source>
</reference>
<dbReference type="InParanoid" id="G2YK05"/>
<dbReference type="HOGENOM" id="CLU_2399430_0_0_1"/>
<organism evidence="1 2">
    <name type="scientific">Botryotinia fuckeliana (strain T4)</name>
    <name type="common">Noble rot fungus</name>
    <name type="synonym">Botrytis cinerea</name>
    <dbReference type="NCBI Taxonomy" id="999810"/>
    <lineage>
        <taxon>Eukaryota</taxon>
        <taxon>Fungi</taxon>
        <taxon>Dikarya</taxon>
        <taxon>Ascomycota</taxon>
        <taxon>Pezizomycotina</taxon>
        <taxon>Leotiomycetes</taxon>
        <taxon>Helotiales</taxon>
        <taxon>Sclerotiniaceae</taxon>
        <taxon>Botrytis</taxon>
    </lineage>
</organism>
<sequence length="93" mass="10024">MYRLTWACCSIGAGRYWQVNSGSVPSVRAPTSGLPDSFHPGEEKLPQSQLLFHKLSFSGNHKNRSHSNSLTVTNVLGGGSCSTAPSTYTLVRV</sequence>
<dbReference type="EMBL" id="FQ790339">
    <property type="protein sequence ID" value="CCD35034.1"/>
    <property type="molecule type" value="Genomic_DNA"/>
</dbReference>